<dbReference type="Proteomes" id="UP001285441">
    <property type="component" value="Unassembled WGS sequence"/>
</dbReference>
<evidence type="ECO:0008006" key="4">
    <source>
        <dbReference type="Google" id="ProtNLM"/>
    </source>
</evidence>
<comment type="caution">
    <text evidence="2">The sequence shown here is derived from an EMBL/GenBank/DDBJ whole genome shotgun (WGS) entry which is preliminary data.</text>
</comment>
<dbReference type="EMBL" id="JAULSW010000002">
    <property type="protein sequence ID" value="KAK3389205.1"/>
    <property type="molecule type" value="Genomic_DNA"/>
</dbReference>
<dbReference type="AlphaFoldDB" id="A0AAE0NXE2"/>
<keyword evidence="3" id="KW-1185">Reference proteome</keyword>
<sequence>MVANSIGFSPPELDDDDPVLTSGQEHRLTDHWRDEDLKSSWGDPSRPSLPAIANAGHPFSIPGGGEIRRILCGFESSCLTSPAGPWLDPSSSPFDLRPGTGTPQLNAILPDTKGGNASFRDGFSTHTGSKTEHLSAELGVSVGVPFLAKATVTGKYDRTVIENQNSIQASRNATCRSGRVVLSGTLPFSPEAVMLLRGRNGPARFRKLYGDYYVCGYELGGDAGACLSASSSSTSKAESLALTVTVKVLFVSASVTVKASSSSSTAESKLSLVGYNSIGQKSENITAVSKGTGDEQQAQIKEAAGRYLASVAELPREVRKRMHKLKLRDGQALPLSAVTRICTSGLVVQLLLAPFARLNQYIGLANQPPLHLEIDELPDDPRVAAAVQLLSSA</sequence>
<proteinExistence type="predicted"/>
<feature type="compositionally biased region" description="Basic and acidic residues" evidence="1">
    <location>
        <begin position="24"/>
        <end position="38"/>
    </location>
</feature>
<feature type="region of interest" description="Disordered" evidence="1">
    <location>
        <begin position="1"/>
        <end position="45"/>
    </location>
</feature>
<evidence type="ECO:0000256" key="1">
    <source>
        <dbReference type="SAM" id="MobiDB-lite"/>
    </source>
</evidence>
<organism evidence="2 3">
    <name type="scientific">Podospora didyma</name>
    <dbReference type="NCBI Taxonomy" id="330526"/>
    <lineage>
        <taxon>Eukaryota</taxon>
        <taxon>Fungi</taxon>
        <taxon>Dikarya</taxon>
        <taxon>Ascomycota</taxon>
        <taxon>Pezizomycotina</taxon>
        <taxon>Sordariomycetes</taxon>
        <taxon>Sordariomycetidae</taxon>
        <taxon>Sordariales</taxon>
        <taxon>Podosporaceae</taxon>
        <taxon>Podospora</taxon>
    </lineage>
</organism>
<evidence type="ECO:0000313" key="2">
    <source>
        <dbReference type="EMBL" id="KAK3389205.1"/>
    </source>
</evidence>
<gene>
    <name evidence="2" type="ORF">B0H63DRAFT_445418</name>
</gene>
<reference evidence="2" key="2">
    <citation type="submission" date="2023-06" db="EMBL/GenBank/DDBJ databases">
        <authorList>
            <consortium name="Lawrence Berkeley National Laboratory"/>
            <person name="Haridas S."/>
            <person name="Hensen N."/>
            <person name="Bonometti L."/>
            <person name="Westerberg I."/>
            <person name="Brannstrom I.O."/>
            <person name="Guillou S."/>
            <person name="Cros-Aarteil S."/>
            <person name="Calhoun S."/>
            <person name="Kuo A."/>
            <person name="Mondo S."/>
            <person name="Pangilinan J."/>
            <person name="Riley R."/>
            <person name="LaButti K."/>
            <person name="Andreopoulos B."/>
            <person name="Lipzen A."/>
            <person name="Chen C."/>
            <person name="Yanf M."/>
            <person name="Daum C."/>
            <person name="Ng V."/>
            <person name="Clum A."/>
            <person name="Steindorff A."/>
            <person name="Ohm R."/>
            <person name="Martin F."/>
            <person name="Silar P."/>
            <person name="Natvig D."/>
            <person name="Lalanne C."/>
            <person name="Gautier V."/>
            <person name="Ament-velasquez S.L."/>
            <person name="Kruys A."/>
            <person name="Hutchinson M.I."/>
            <person name="Powell A.J."/>
            <person name="Barry K."/>
            <person name="Miller A.N."/>
            <person name="Grigoriev I.V."/>
            <person name="Debuchy R."/>
            <person name="Gladieux P."/>
            <person name="Thoren M.H."/>
            <person name="Johannesson H."/>
        </authorList>
    </citation>
    <scope>NUCLEOTIDE SEQUENCE</scope>
    <source>
        <strain evidence="2">CBS 232.78</strain>
    </source>
</reference>
<name>A0AAE0NXE2_9PEZI</name>
<protein>
    <recommendedName>
        <fullName evidence="4">MACPF domain-containing protein</fullName>
    </recommendedName>
</protein>
<reference evidence="2" key="1">
    <citation type="journal article" date="2023" name="Mol. Phylogenet. Evol.">
        <title>Genome-scale phylogeny and comparative genomics of the fungal order Sordariales.</title>
        <authorList>
            <person name="Hensen N."/>
            <person name="Bonometti L."/>
            <person name="Westerberg I."/>
            <person name="Brannstrom I.O."/>
            <person name="Guillou S."/>
            <person name="Cros-Aarteil S."/>
            <person name="Calhoun S."/>
            <person name="Haridas S."/>
            <person name="Kuo A."/>
            <person name="Mondo S."/>
            <person name="Pangilinan J."/>
            <person name="Riley R."/>
            <person name="LaButti K."/>
            <person name="Andreopoulos B."/>
            <person name="Lipzen A."/>
            <person name="Chen C."/>
            <person name="Yan M."/>
            <person name="Daum C."/>
            <person name="Ng V."/>
            <person name="Clum A."/>
            <person name="Steindorff A."/>
            <person name="Ohm R.A."/>
            <person name="Martin F."/>
            <person name="Silar P."/>
            <person name="Natvig D.O."/>
            <person name="Lalanne C."/>
            <person name="Gautier V."/>
            <person name="Ament-Velasquez S.L."/>
            <person name="Kruys A."/>
            <person name="Hutchinson M.I."/>
            <person name="Powell A.J."/>
            <person name="Barry K."/>
            <person name="Miller A.N."/>
            <person name="Grigoriev I.V."/>
            <person name="Debuchy R."/>
            <person name="Gladieux P."/>
            <person name="Hiltunen Thoren M."/>
            <person name="Johannesson H."/>
        </authorList>
    </citation>
    <scope>NUCLEOTIDE SEQUENCE</scope>
    <source>
        <strain evidence="2">CBS 232.78</strain>
    </source>
</reference>
<evidence type="ECO:0000313" key="3">
    <source>
        <dbReference type="Proteomes" id="UP001285441"/>
    </source>
</evidence>
<accession>A0AAE0NXE2</accession>